<feature type="region of interest" description="Disordered" evidence="1">
    <location>
        <begin position="140"/>
        <end position="180"/>
    </location>
</feature>
<feature type="domain" description="Mtf2-like C-terminal" evidence="2">
    <location>
        <begin position="193"/>
        <end position="376"/>
    </location>
</feature>
<feature type="region of interest" description="Disordered" evidence="1">
    <location>
        <begin position="448"/>
        <end position="468"/>
    </location>
</feature>
<keyword evidence="4" id="KW-1185">Reference proteome</keyword>
<evidence type="ECO:0000313" key="4">
    <source>
        <dbReference type="Proteomes" id="UP000799423"/>
    </source>
</evidence>
<proteinExistence type="predicted"/>
<reference evidence="3" key="1">
    <citation type="submission" date="2020-01" db="EMBL/GenBank/DDBJ databases">
        <authorList>
            <consortium name="DOE Joint Genome Institute"/>
            <person name="Haridas S."/>
            <person name="Albert R."/>
            <person name="Binder M."/>
            <person name="Bloem J."/>
            <person name="Labutti K."/>
            <person name="Salamov A."/>
            <person name="Andreopoulos B."/>
            <person name="Baker S.E."/>
            <person name="Barry K."/>
            <person name="Bills G."/>
            <person name="Bluhm B.H."/>
            <person name="Cannon C."/>
            <person name="Castanera R."/>
            <person name="Culley D.E."/>
            <person name="Daum C."/>
            <person name="Ezra D."/>
            <person name="Gonzalez J.B."/>
            <person name="Henrissat B."/>
            <person name="Kuo A."/>
            <person name="Liang C."/>
            <person name="Lipzen A."/>
            <person name="Lutzoni F."/>
            <person name="Magnuson J."/>
            <person name="Mondo S."/>
            <person name="Nolan M."/>
            <person name="Ohm R."/>
            <person name="Pangilinan J."/>
            <person name="Park H.-J."/>
            <person name="Ramirez L."/>
            <person name="Alfaro M."/>
            <person name="Sun H."/>
            <person name="Tritt A."/>
            <person name="Yoshinaga Y."/>
            <person name="Zwiers L.-H."/>
            <person name="Turgeon B.G."/>
            <person name="Goodwin S.B."/>
            <person name="Spatafora J.W."/>
            <person name="Crous P.W."/>
            <person name="Grigoriev I.V."/>
        </authorList>
    </citation>
    <scope>NUCLEOTIDE SEQUENCE</scope>
    <source>
        <strain evidence="3">IPT5</strain>
    </source>
</reference>
<dbReference type="GO" id="GO:0005739">
    <property type="term" value="C:mitochondrion"/>
    <property type="evidence" value="ECO:0007669"/>
    <property type="project" value="InterPro"/>
</dbReference>
<feature type="compositionally biased region" description="Polar residues" evidence="1">
    <location>
        <begin position="40"/>
        <end position="51"/>
    </location>
</feature>
<evidence type="ECO:0000256" key="1">
    <source>
        <dbReference type="SAM" id="MobiDB-lite"/>
    </source>
</evidence>
<accession>A0A6A7BHQ2</accession>
<sequence>MSVCANTLRAWARSRVPASVTLLPFLYQTATIQQCTTATRPSTRRNFQSRSDGGGDIPFEDDTLPATPEQEPVRLTTITDAERKAFRKLYLTAARQEKEKSTGRHAFERDEIADEYYEEDEEPAVSLDKVFDDVLKGKPALEARAGTRRTPPNRTKRPSIDAQTTDKDTSKSQSTSSTKKAALELKQLRTAELERFTHLLSTAKTDLELWHILEAQVFHPVRLLDLEDTLTPKTHQKALTSRLKNPRSKQDQKPKDNTATTTTAATTHLEETDQTNKRILFQNFPHYLIHAITTLRSSFPTSTLPLSLLPTLKQLGRSAYALGATTTLYKHLLRTAWLQHASYHAIDALLTEMHNSAVEFDAEILALLDSIIKEHNMARSGVFGREMLMVYGLEMFDEGARKVKMWREVVAGRLGPVGVVGKTTTMTQGLGGGGEGMDKYRGPRYVRMGDRGQGEEREKPEWRSVTLT</sequence>
<feature type="compositionally biased region" description="Low complexity" evidence="1">
    <location>
        <begin position="171"/>
        <end position="180"/>
    </location>
</feature>
<dbReference type="InterPro" id="IPR040009">
    <property type="entry name" value="Mtf2/C5D6.12-like"/>
</dbReference>
<dbReference type="InterPro" id="IPR043837">
    <property type="entry name" value="Mtf2-like_C"/>
</dbReference>
<dbReference type="AlphaFoldDB" id="A0A6A7BHQ2"/>
<dbReference type="Pfam" id="PF19189">
    <property type="entry name" value="Mtf2"/>
    <property type="match status" value="1"/>
</dbReference>
<evidence type="ECO:0000259" key="2">
    <source>
        <dbReference type="Pfam" id="PF19189"/>
    </source>
</evidence>
<feature type="compositionally biased region" description="Basic and acidic residues" evidence="1">
    <location>
        <begin position="448"/>
        <end position="462"/>
    </location>
</feature>
<dbReference type="EMBL" id="MU006294">
    <property type="protein sequence ID" value="KAF2853919.1"/>
    <property type="molecule type" value="Genomic_DNA"/>
</dbReference>
<protein>
    <recommendedName>
        <fullName evidence="2">Mtf2-like C-terminal domain-containing protein</fullName>
    </recommendedName>
</protein>
<evidence type="ECO:0000313" key="3">
    <source>
        <dbReference type="EMBL" id="KAF2853919.1"/>
    </source>
</evidence>
<dbReference type="Proteomes" id="UP000799423">
    <property type="component" value="Unassembled WGS sequence"/>
</dbReference>
<feature type="region of interest" description="Disordered" evidence="1">
    <location>
        <begin position="235"/>
        <end position="261"/>
    </location>
</feature>
<name>A0A6A7BHQ2_9PLEO</name>
<organism evidence="3 4">
    <name type="scientific">Plenodomus tracheiphilus IPT5</name>
    <dbReference type="NCBI Taxonomy" id="1408161"/>
    <lineage>
        <taxon>Eukaryota</taxon>
        <taxon>Fungi</taxon>
        <taxon>Dikarya</taxon>
        <taxon>Ascomycota</taxon>
        <taxon>Pezizomycotina</taxon>
        <taxon>Dothideomycetes</taxon>
        <taxon>Pleosporomycetidae</taxon>
        <taxon>Pleosporales</taxon>
        <taxon>Pleosporineae</taxon>
        <taxon>Leptosphaeriaceae</taxon>
        <taxon>Plenodomus</taxon>
    </lineage>
</organism>
<gene>
    <name evidence="3" type="ORF">T440DRAFT_552532</name>
</gene>
<dbReference type="PANTHER" id="PTHR39468:SF1">
    <property type="entry name" value="MTF2-LIKE C-TERMINAL DOMAIN-CONTAINING PROTEIN"/>
    <property type="match status" value="1"/>
</dbReference>
<dbReference type="PANTHER" id="PTHR39468">
    <property type="entry name" value="CHROMOSOME 7, WHOLE GENOME SHOTGUN SEQUENCE"/>
    <property type="match status" value="1"/>
</dbReference>
<feature type="region of interest" description="Disordered" evidence="1">
    <location>
        <begin position="37"/>
        <end position="68"/>
    </location>
</feature>
<dbReference type="OrthoDB" id="2444174at2759"/>